<gene>
    <name evidence="2" type="ORF">pipiens_017089</name>
</gene>
<dbReference type="Proteomes" id="UP001562425">
    <property type="component" value="Unassembled WGS sequence"/>
</dbReference>
<comment type="caution">
    <text evidence="2">The sequence shown here is derived from an EMBL/GenBank/DDBJ whole genome shotgun (WGS) entry which is preliminary data.</text>
</comment>
<dbReference type="PANTHER" id="PTHR31781">
    <property type="entry name" value="UNC80"/>
    <property type="match status" value="1"/>
</dbReference>
<proteinExistence type="predicted"/>
<reference evidence="2 3" key="1">
    <citation type="submission" date="2024-05" db="EMBL/GenBank/DDBJ databases">
        <title>Culex pipiens pipiens assembly and annotation.</title>
        <authorList>
            <person name="Alout H."/>
            <person name="Durand T."/>
        </authorList>
    </citation>
    <scope>NUCLEOTIDE SEQUENCE [LARGE SCALE GENOMIC DNA]</scope>
    <source>
        <strain evidence="2">HA-2024</strain>
        <tissue evidence="2">Whole body</tissue>
    </source>
</reference>
<accession>A0ABD1CI57</accession>
<sequence>MAASNDPTNPMDEGLQDLGVPVPVQTFLWQQIAPFIRPKLGKLHEASCMHPIISCDVYAGEDNREYLVCVSER</sequence>
<evidence type="ECO:0000259" key="1">
    <source>
        <dbReference type="Pfam" id="PF15778"/>
    </source>
</evidence>
<dbReference type="EMBL" id="JBEHCU010011933">
    <property type="protein sequence ID" value="KAL1376090.1"/>
    <property type="molecule type" value="Genomic_DNA"/>
</dbReference>
<evidence type="ECO:0000313" key="2">
    <source>
        <dbReference type="EMBL" id="KAL1376090.1"/>
    </source>
</evidence>
<keyword evidence="3" id="KW-1185">Reference proteome</keyword>
<dbReference type="Pfam" id="PF15778">
    <property type="entry name" value="UNC80_N"/>
    <property type="match status" value="1"/>
</dbReference>
<name>A0ABD1CI57_CULPP</name>
<dbReference type="PANTHER" id="PTHR31781:SF1">
    <property type="entry name" value="PROTEIN UNC-80 HOMOLOG"/>
    <property type="match status" value="1"/>
</dbReference>
<feature type="domain" description="Cation channel complex component UNC80 N-terminal" evidence="1">
    <location>
        <begin position="19"/>
        <end position="49"/>
    </location>
</feature>
<evidence type="ECO:0000313" key="3">
    <source>
        <dbReference type="Proteomes" id="UP001562425"/>
    </source>
</evidence>
<organism evidence="2 3">
    <name type="scientific">Culex pipiens pipiens</name>
    <name type="common">Northern house mosquito</name>
    <dbReference type="NCBI Taxonomy" id="38569"/>
    <lineage>
        <taxon>Eukaryota</taxon>
        <taxon>Metazoa</taxon>
        <taxon>Ecdysozoa</taxon>
        <taxon>Arthropoda</taxon>
        <taxon>Hexapoda</taxon>
        <taxon>Insecta</taxon>
        <taxon>Pterygota</taxon>
        <taxon>Neoptera</taxon>
        <taxon>Endopterygota</taxon>
        <taxon>Diptera</taxon>
        <taxon>Nematocera</taxon>
        <taxon>Culicoidea</taxon>
        <taxon>Culicidae</taxon>
        <taxon>Culicinae</taxon>
        <taxon>Culicini</taxon>
        <taxon>Culex</taxon>
        <taxon>Culex</taxon>
    </lineage>
</organism>
<protein>
    <recommendedName>
        <fullName evidence="1">Cation channel complex component UNC80 N-terminal domain-containing protein</fullName>
    </recommendedName>
</protein>
<dbReference type="AlphaFoldDB" id="A0ABD1CI57"/>
<dbReference type="InterPro" id="IPR031542">
    <property type="entry name" value="UNC80_N"/>
</dbReference>